<name>A0ABU7G4F7_9ALTE</name>
<sequence>MNIAVLRVQGNEKEIDAVKALCPFNIIGEWKKGDSISRTRFFSSSGFNVDLPDASSPVEMLNNIESFFSELSSCSIDFVSLNLTANLDVGLGVGECDQYAAGYEISLSLMELALKVGVLISLTAYPVNEKEQTND</sequence>
<dbReference type="RefSeq" id="WP_329775437.1">
    <property type="nucleotide sequence ID" value="NZ_JAYDYW010000007.1"/>
</dbReference>
<protein>
    <recommendedName>
        <fullName evidence="3">DUF4279 domain-containing protein</fullName>
    </recommendedName>
</protein>
<dbReference type="EMBL" id="JAYDYW010000007">
    <property type="protein sequence ID" value="MEE1674287.1"/>
    <property type="molecule type" value="Genomic_DNA"/>
</dbReference>
<gene>
    <name evidence="1" type="ORF">SNR37_003724</name>
</gene>
<organism evidence="1 2">
    <name type="scientific">Agarivorans aestuarii</name>
    <dbReference type="NCBI Taxonomy" id="1563703"/>
    <lineage>
        <taxon>Bacteria</taxon>
        <taxon>Pseudomonadati</taxon>
        <taxon>Pseudomonadota</taxon>
        <taxon>Gammaproteobacteria</taxon>
        <taxon>Alteromonadales</taxon>
        <taxon>Alteromonadaceae</taxon>
        <taxon>Agarivorans</taxon>
    </lineage>
</organism>
<evidence type="ECO:0000313" key="2">
    <source>
        <dbReference type="Proteomes" id="UP001310248"/>
    </source>
</evidence>
<dbReference type="Proteomes" id="UP001310248">
    <property type="component" value="Unassembled WGS sequence"/>
</dbReference>
<evidence type="ECO:0008006" key="3">
    <source>
        <dbReference type="Google" id="ProtNLM"/>
    </source>
</evidence>
<comment type="caution">
    <text evidence="1">The sequence shown here is derived from an EMBL/GenBank/DDBJ whole genome shotgun (WGS) entry which is preliminary data.</text>
</comment>
<reference evidence="2" key="1">
    <citation type="submission" date="2023-07" db="EMBL/GenBank/DDBJ databases">
        <title>Draft genome sequence of Agarivorans aestuarii strain ZMCS4, a CAZymes producing bacteria isolated from the marine brown algae Clodostephus spongiosus.</title>
        <authorList>
            <person name="Lorente B."/>
            <person name="Cabral C."/>
            <person name="Frias J."/>
            <person name="Faria J."/>
            <person name="Toubarro D."/>
        </authorList>
    </citation>
    <scope>NUCLEOTIDE SEQUENCE [LARGE SCALE GENOMIC DNA]</scope>
    <source>
        <strain evidence="2">ZMCS4</strain>
    </source>
</reference>
<accession>A0ABU7G4F7</accession>
<evidence type="ECO:0000313" key="1">
    <source>
        <dbReference type="EMBL" id="MEE1674287.1"/>
    </source>
</evidence>
<proteinExistence type="predicted"/>
<keyword evidence="2" id="KW-1185">Reference proteome</keyword>